<evidence type="ECO:0000256" key="2">
    <source>
        <dbReference type="PIRSR" id="PIRSR601310-3"/>
    </source>
</evidence>
<gene>
    <name evidence="5" type="ORF">CAL29_21330</name>
</gene>
<organism evidence="5 6">
    <name type="scientific">Bordetella genomosp. 10</name>
    <dbReference type="NCBI Taxonomy" id="1416804"/>
    <lineage>
        <taxon>Bacteria</taxon>
        <taxon>Pseudomonadati</taxon>
        <taxon>Pseudomonadota</taxon>
        <taxon>Betaproteobacteria</taxon>
        <taxon>Burkholderiales</taxon>
        <taxon>Alcaligenaceae</taxon>
        <taxon>Bordetella</taxon>
    </lineage>
</organism>
<dbReference type="Proteomes" id="UP000216020">
    <property type="component" value="Unassembled WGS sequence"/>
</dbReference>
<dbReference type="PANTHER" id="PTHR46648:SF1">
    <property type="entry name" value="ADENOSINE 5'-MONOPHOSPHORAMIDASE HNT1"/>
    <property type="match status" value="1"/>
</dbReference>
<sequence length="139" mass="15254">MAYDPDNIFARILRGTSPCIPVYEDEETLAFMDIMPEAEGHVLVVPKEPAETLFDLSERGAQACIRTTRLIGIAVKKALGKPGVYISQLNGAEAGQTVPHCHFHVIPCTAETTYHPHATVRADDEELREIAARIRACLA</sequence>
<evidence type="ECO:0000256" key="1">
    <source>
        <dbReference type="PIRSR" id="PIRSR601310-1"/>
    </source>
</evidence>
<dbReference type="GO" id="GO:0009117">
    <property type="term" value="P:nucleotide metabolic process"/>
    <property type="evidence" value="ECO:0007669"/>
    <property type="project" value="TreeGrafter"/>
</dbReference>
<dbReference type="RefSeq" id="WP_094856805.1">
    <property type="nucleotide sequence ID" value="NZ_NEVM01000005.1"/>
</dbReference>
<accession>A0A261S5C9</accession>
<feature type="short sequence motif" description="Histidine triad motif" evidence="2 3">
    <location>
        <begin position="100"/>
        <end position="104"/>
    </location>
</feature>
<evidence type="ECO:0000256" key="3">
    <source>
        <dbReference type="PROSITE-ProRule" id="PRU00464"/>
    </source>
</evidence>
<evidence type="ECO:0000313" key="5">
    <source>
        <dbReference type="EMBL" id="OZI32395.1"/>
    </source>
</evidence>
<name>A0A261S5C9_9BORD</name>
<keyword evidence="6" id="KW-1185">Reference proteome</keyword>
<dbReference type="PANTHER" id="PTHR46648">
    <property type="entry name" value="HIT FAMILY PROTEIN 1"/>
    <property type="match status" value="1"/>
</dbReference>
<dbReference type="InterPro" id="IPR011146">
    <property type="entry name" value="HIT-like"/>
</dbReference>
<dbReference type="InterPro" id="IPR036265">
    <property type="entry name" value="HIT-like_sf"/>
</dbReference>
<feature type="domain" description="HIT" evidence="4">
    <location>
        <begin position="8"/>
        <end position="115"/>
    </location>
</feature>
<proteinExistence type="predicted"/>
<dbReference type="GO" id="GO:0003824">
    <property type="term" value="F:catalytic activity"/>
    <property type="evidence" value="ECO:0007669"/>
    <property type="project" value="InterPro"/>
</dbReference>
<dbReference type="AlphaFoldDB" id="A0A261S5C9"/>
<protein>
    <submittedName>
        <fullName evidence="5">HIT family protein</fullName>
    </submittedName>
</protein>
<dbReference type="SUPFAM" id="SSF54197">
    <property type="entry name" value="HIT-like"/>
    <property type="match status" value="1"/>
</dbReference>
<feature type="active site" description="Tele-AMP-histidine intermediate" evidence="1">
    <location>
        <position position="102"/>
    </location>
</feature>
<comment type="caution">
    <text evidence="5">The sequence shown here is derived from an EMBL/GenBank/DDBJ whole genome shotgun (WGS) entry which is preliminary data.</text>
</comment>
<evidence type="ECO:0000259" key="4">
    <source>
        <dbReference type="PROSITE" id="PS51084"/>
    </source>
</evidence>
<dbReference type="OrthoDB" id="9784774at2"/>
<dbReference type="Pfam" id="PF01230">
    <property type="entry name" value="HIT"/>
    <property type="match status" value="1"/>
</dbReference>
<reference evidence="6" key="1">
    <citation type="submission" date="2017-05" db="EMBL/GenBank/DDBJ databases">
        <title>Complete and WGS of Bordetella genogroups.</title>
        <authorList>
            <person name="Spilker T."/>
            <person name="Lipuma J."/>
        </authorList>
    </citation>
    <scope>NUCLEOTIDE SEQUENCE [LARGE SCALE GENOMIC DNA]</scope>
    <source>
        <strain evidence="6">AU16122</strain>
    </source>
</reference>
<dbReference type="Gene3D" id="3.30.428.10">
    <property type="entry name" value="HIT-like"/>
    <property type="match status" value="1"/>
</dbReference>
<dbReference type="InterPro" id="IPR001310">
    <property type="entry name" value="Histidine_triad_HIT"/>
</dbReference>
<evidence type="ECO:0000313" key="6">
    <source>
        <dbReference type="Proteomes" id="UP000216020"/>
    </source>
</evidence>
<dbReference type="EMBL" id="NEVM01000005">
    <property type="protein sequence ID" value="OZI32395.1"/>
    <property type="molecule type" value="Genomic_DNA"/>
</dbReference>
<dbReference type="PRINTS" id="PR00332">
    <property type="entry name" value="HISTRIAD"/>
</dbReference>
<dbReference type="PROSITE" id="PS51084">
    <property type="entry name" value="HIT_2"/>
    <property type="match status" value="1"/>
</dbReference>